<sequence>MSVSVSAQPEFEELIEVEVLSGDTLWSIASKHTEGMSILSYITILKRENNLTSDHIYPGQILLVPQLKRKEEFVRNEGDYLLSSKY</sequence>
<keyword evidence="3" id="KW-1185">Reference proteome</keyword>
<evidence type="ECO:0000259" key="1">
    <source>
        <dbReference type="PROSITE" id="PS51782"/>
    </source>
</evidence>
<reference evidence="2 3" key="1">
    <citation type="journal article" date="2019" name="Int. J. Syst. Evol. Microbiol.">
        <title>Anaerobacillus alkaliphilus sp. nov., a novel alkaliphilic and moderately halophilic bacterium.</title>
        <authorList>
            <person name="Borsodi A.K."/>
            <person name="Aszalos J.M."/>
            <person name="Bihari P."/>
            <person name="Nagy I."/>
            <person name="Schumann P."/>
            <person name="Sproer C."/>
            <person name="Kovacs A.L."/>
            <person name="Boka K."/>
            <person name="Dobosy P."/>
            <person name="Ovari M."/>
            <person name="Szili-Kovacs T."/>
            <person name="Toth E."/>
        </authorList>
    </citation>
    <scope>NUCLEOTIDE SEQUENCE [LARGE SCALE GENOMIC DNA]</scope>
    <source>
        <strain evidence="2 3">B16-10</strain>
    </source>
</reference>
<dbReference type="InterPro" id="IPR036779">
    <property type="entry name" value="LysM_dom_sf"/>
</dbReference>
<dbReference type="Pfam" id="PF01476">
    <property type="entry name" value="LysM"/>
    <property type="match status" value="1"/>
</dbReference>
<dbReference type="SMART" id="SM00257">
    <property type="entry name" value="LysM"/>
    <property type="match status" value="1"/>
</dbReference>
<dbReference type="InterPro" id="IPR018392">
    <property type="entry name" value="LysM"/>
</dbReference>
<comment type="caution">
    <text evidence="2">The sequence shown here is derived from an EMBL/GenBank/DDBJ whole genome shotgun (WGS) entry which is preliminary data.</text>
</comment>
<dbReference type="SUPFAM" id="SSF54106">
    <property type="entry name" value="LysM domain"/>
    <property type="match status" value="1"/>
</dbReference>
<dbReference type="Proteomes" id="UP000290649">
    <property type="component" value="Unassembled WGS sequence"/>
</dbReference>
<accession>A0A4Q0VR57</accession>
<dbReference type="AlphaFoldDB" id="A0A4Q0VR57"/>
<dbReference type="EMBL" id="QOUX01000046">
    <property type="protein sequence ID" value="RXI98709.1"/>
    <property type="molecule type" value="Genomic_DNA"/>
</dbReference>
<dbReference type="OrthoDB" id="9805070at2"/>
<dbReference type="PROSITE" id="PS51782">
    <property type="entry name" value="LYSM"/>
    <property type="match status" value="1"/>
</dbReference>
<dbReference type="Gene3D" id="3.10.350.10">
    <property type="entry name" value="LysM domain"/>
    <property type="match status" value="1"/>
</dbReference>
<feature type="domain" description="LysM" evidence="1">
    <location>
        <begin position="15"/>
        <end position="64"/>
    </location>
</feature>
<name>A0A4Q0VR57_9BACI</name>
<evidence type="ECO:0000313" key="3">
    <source>
        <dbReference type="Proteomes" id="UP000290649"/>
    </source>
</evidence>
<evidence type="ECO:0000313" key="2">
    <source>
        <dbReference type="EMBL" id="RXI98709.1"/>
    </source>
</evidence>
<gene>
    <name evidence="2" type="ORF">DS745_16315</name>
</gene>
<protein>
    <submittedName>
        <fullName evidence="2">LysM peptidoglycan-binding domain-containing protein</fullName>
    </submittedName>
</protein>
<organism evidence="2 3">
    <name type="scientific">Anaerobacillus alkaliphilus</name>
    <dbReference type="NCBI Taxonomy" id="1548597"/>
    <lineage>
        <taxon>Bacteria</taxon>
        <taxon>Bacillati</taxon>
        <taxon>Bacillota</taxon>
        <taxon>Bacilli</taxon>
        <taxon>Bacillales</taxon>
        <taxon>Bacillaceae</taxon>
        <taxon>Anaerobacillus</taxon>
    </lineage>
</organism>
<proteinExistence type="predicted"/>
<dbReference type="CDD" id="cd00118">
    <property type="entry name" value="LysM"/>
    <property type="match status" value="1"/>
</dbReference>